<keyword evidence="3" id="KW-1185">Reference proteome</keyword>
<reference evidence="2" key="1">
    <citation type="journal article" date="2018" name="DNA Res.">
        <title>Multiple hybrid de novo genome assembly of finger millet, an orphan allotetraploid crop.</title>
        <authorList>
            <person name="Hatakeyama M."/>
            <person name="Aluri S."/>
            <person name="Balachadran M.T."/>
            <person name="Sivarajan S.R."/>
            <person name="Patrignani A."/>
            <person name="Gruter S."/>
            <person name="Poveda L."/>
            <person name="Shimizu-Inatsugi R."/>
            <person name="Baeten J."/>
            <person name="Francoijs K.J."/>
            <person name="Nataraja K.N."/>
            <person name="Reddy Y.A.N."/>
            <person name="Phadnis S."/>
            <person name="Ravikumar R.L."/>
            <person name="Schlapbach R."/>
            <person name="Sreeman S.M."/>
            <person name="Shimizu K.K."/>
        </authorList>
    </citation>
    <scope>NUCLEOTIDE SEQUENCE</scope>
</reference>
<feature type="compositionally biased region" description="Basic residues" evidence="1">
    <location>
        <begin position="25"/>
        <end position="51"/>
    </location>
</feature>
<dbReference type="AlphaFoldDB" id="A0AAV5F0N6"/>
<feature type="region of interest" description="Disordered" evidence="1">
    <location>
        <begin position="1"/>
        <end position="77"/>
    </location>
</feature>
<name>A0AAV5F0N6_ELECO</name>
<evidence type="ECO:0000313" key="3">
    <source>
        <dbReference type="Proteomes" id="UP001054889"/>
    </source>
</evidence>
<dbReference type="Proteomes" id="UP001054889">
    <property type="component" value="Unassembled WGS sequence"/>
</dbReference>
<dbReference type="EMBL" id="BQKI01000080">
    <property type="protein sequence ID" value="GJN28401.1"/>
    <property type="molecule type" value="Genomic_DNA"/>
</dbReference>
<comment type="caution">
    <text evidence="2">The sequence shown here is derived from an EMBL/GenBank/DDBJ whole genome shotgun (WGS) entry which is preliminary data.</text>
</comment>
<feature type="compositionally biased region" description="Basic and acidic residues" evidence="1">
    <location>
        <begin position="52"/>
        <end position="70"/>
    </location>
</feature>
<proteinExistence type="predicted"/>
<organism evidence="2 3">
    <name type="scientific">Eleusine coracana subsp. coracana</name>
    <dbReference type="NCBI Taxonomy" id="191504"/>
    <lineage>
        <taxon>Eukaryota</taxon>
        <taxon>Viridiplantae</taxon>
        <taxon>Streptophyta</taxon>
        <taxon>Embryophyta</taxon>
        <taxon>Tracheophyta</taxon>
        <taxon>Spermatophyta</taxon>
        <taxon>Magnoliopsida</taxon>
        <taxon>Liliopsida</taxon>
        <taxon>Poales</taxon>
        <taxon>Poaceae</taxon>
        <taxon>PACMAD clade</taxon>
        <taxon>Chloridoideae</taxon>
        <taxon>Cynodonteae</taxon>
        <taxon>Eleusininae</taxon>
        <taxon>Eleusine</taxon>
    </lineage>
</organism>
<accession>A0AAV5F0N6</accession>
<evidence type="ECO:0000256" key="1">
    <source>
        <dbReference type="SAM" id="MobiDB-lite"/>
    </source>
</evidence>
<gene>
    <name evidence="2" type="primary">gb16516</name>
    <name evidence="2" type="ORF">PR202_gb16516</name>
</gene>
<sequence length="172" mass="20191">MQDGRRRQHVLRRPVLRGGTGLRRAERRRRHGLPGLRHHRRRPPRRQRHQHGGQDRRLAPERRRGRRGDTWRSPVVPGGVRRHRAEAGQLQSHDEGQEGCRGDLVAGEICQRRQRVRERVCCQDQQVAGYGRGQEHVQAGQACCRLDQWLMHENLAFLFIYFFFHGVPVCLD</sequence>
<feature type="compositionally biased region" description="Basic residues" evidence="1">
    <location>
        <begin position="1"/>
        <end position="15"/>
    </location>
</feature>
<protein>
    <submittedName>
        <fullName evidence="2">Uncharacterized protein</fullName>
    </submittedName>
</protein>
<evidence type="ECO:0000313" key="2">
    <source>
        <dbReference type="EMBL" id="GJN28401.1"/>
    </source>
</evidence>
<reference evidence="2" key="2">
    <citation type="submission" date="2021-12" db="EMBL/GenBank/DDBJ databases">
        <title>Resequencing data analysis of finger millet.</title>
        <authorList>
            <person name="Hatakeyama M."/>
            <person name="Aluri S."/>
            <person name="Balachadran M.T."/>
            <person name="Sivarajan S.R."/>
            <person name="Poveda L."/>
            <person name="Shimizu-Inatsugi R."/>
            <person name="Schlapbach R."/>
            <person name="Sreeman S.M."/>
            <person name="Shimizu K.K."/>
        </authorList>
    </citation>
    <scope>NUCLEOTIDE SEQUENCE</scope>
</reference>